<keyword evidence="5" id="KW-0676">Redox-active center</keyword>
<dbReference type="InterPro" id="IPR013766">
    <property type="entry name" value="Thioredoxin_domain"/>
</dbReference>
<proteinExistence type="inferred from homology"/>
<keyword evidence="3" id="KW-0560">Oxidoreductase</keyword>
<evidence type="ECO:0000259" key="7">
    <source>
        <dbReference type="PROSITE" id="PS51352"/>
    </source>
</evidence>
<evidence type="ECO:0000256" key="6">
    <source>
        <dbReference type="SAM" id="Coils"/>
    </source>
</evidence>
<evidence type="ECO:0000256" key="4">
    <source>
        <dbReference type="ARBA" id="ARBA00023157"/>
    </source>
</evidence>
<dbReference type="PROSITE" id="PS51352">
    <property type="entry name" value="THIOREDOXIN_2"/>
    <property type="match status" value="1"/>
</dbReference>
<keyword evidence="6" id="KW-0175">Coiled coil</keyword>
<protein>
    <submittedName>
        <fullName evidence="8">Thiol:disulfide interchange protein</fullName>
    </submittedName>
</protein>
<keyword evidence="2" id="KW-0732">Signal</keyword>
<feature type="coiled-coil region" evidence="6">
    <location>
        <begin position="54"/>
        <end position="83"/>
    </location>
</feature>
<evidence type="ECO:0000256" key="2">
    <source>
        <dbReference type="ARBA" id="ARBA00022729"/>
    </source>
</evidence>
<dbReference type="InterPro" id="IPR036249">
    <property type="entry name" value="Thioredoxin-like_sf"/>
</dbReference>
<keyword evidence="9" id="KW-1185">Reference proteome</keyword>
<dbReference type="InterPro" id="IPR012336">
    <property type="entry name" value="Thioredoxin-like_fold"/>
</dbReference>
<dbReference type="PANTHER" id="PTHR13887:SF14">
    <property type="entry name" value="DISULFIDE BOND FORMATION PROTEIN D"/>
    <property type="match status" value="1"/>
</dbReference>
<dbReference type="EMBL" id="CP025704">
    <property type="protein sequence ID" value="AUO00226.1"/>
    <property type="molecule type" value="Genomic_DNA"/>
</dbReference>
<accession>A0A2K9NZ44</accession>
<comment type="similarity">
    <text evidence="1">Belongs to the thioredoxin family. DsbA subfamily.</text>
</comment>
<dbReference type="Proteomes" id="UP000235584">
    <property type="component" value="Chromosome"/>
</dbReference>
<dbReference type="AlphaFoldDB" id="A0A2K9NZ44"/>
<evidence type="ECO:0000256" key="1">
    <source>
        <dbReference type="ARBA" id="ARBA00005791"/>
    </source>
</evidence>
<dbReference type="KEGG" id="bsto:C0V70_15355"/>
<evidence type="ECO:0000313" key="8">
    <source>
        <dbReference type="EMBL" id="AUO00226.1"/>
    </source>
</evidence>
<reference evidence="8 9" key="1">
    <citation type="submission" date="2018-01" db="EMBL/GenBank/DDBJ databases">
        <title>Complete genome sequence of Bacteriovorax stolpii DSM12778.</title>
        <authorList>
            <person name="Tang B."/>
            <person name="Chang J."/>
        </authorList>
    </citation>
    <scope>NUCLEOTIDE SEQUENCE [LARGE SCALE GENOMIC DNA]</scope>
    <source>
        <strain evidence="8 9">DSM 12778</strain>
    </source>
</reference>
<organism evidence="8 9">
    <name type="scientific">Bacteriovorax stolpii</name>
    <name type="common">Bdellovibrio stolpii</name>
    <dbReference type="NCBI Taxonomy" id="960"/>
    <lineage>
        <taxon>Bacteria</taxon>
        <taxon>Pseudomonadati</taxon>
        <taxon>Bdellovibrionota</taxon>
        <taxon>Bacteriovoracia</taxon>
        <taxon>Bacteriovoracales</taxon>
        <taxon>Bacteriovoracaceae</taxon>
        <taxon>Bacteriovorax</taxon>
    </lineage>
</organism>
<dbReference type="PROSITE" id="PS51257">
    <property type="entry name" value="PROKAR_LIPOPROTEIN"/>
    <property type="match status" value="1"/>
</dbReference>
<feature type="domain" description="Thioredoxin" evidence="7">
    <location>
        <begin position="45"/>
        <end position="261"/>
    </location>
</feature>
<dbReference type="Gene3D" id="3.40.30.10">
    <property type="entry name" value="Glutaredoxin"/>
    <property type="match status" value="1"/>
</dbReference>
<keyword evidence="4" id="KW-1015">Disulfide bond</keyword>
<name>A0A2K9NZ44_BACTC</name>
<gene>
    <name evidence="8" type="ORF">C0V70_15355</name>
</gene>
<dbReference type="OrthoDB" id="9807490at2"/>
<dbReference type="GO" id="GO:0016491">
    <property type="term" value="F:oxidoreductase activity"/>
    <property type="evidence" value="ECO:0007669"/>
    <property type="project" value="UniProtKB-KW"/>
</dbReference>
<sequence>MDMKFSKLLVLCLGTVLLASCTSDEKMKQQMTKLLQEDPKILTEAIEKHPAEFITALQNAAKNAQEEMGKKREEDEKKKLEESFDKPLVAEIRSDEAIRGPKDAPLTLVEYSDFECPFCSRGYATVNDLMKKYNGKIRFIYKHLPLSFHEQAMISAQYYEAIRLQNEQKAWQFHDEIFMNQAKLKNGTAFLDASAKKVGADMAKLKKDLNSDAVKNRIAADMKEAADFGMQGTPGFLLNGVPVRGAYPAEYFVTLVDELVKRGKVKL</sequence>
<evidence type="ECO:0000256" key="3">
    <source>
        <dbReference type="ARBA" id="ARBA00023002"/>
    </source>
</evidence>
<evidence type="ECO:0000256" key="5">
    <source>
        <dbReference type="ARBA" id="ARBA00023284"/>
    </source>
</evidence>
<dbReference type="SUPFAM" id="SSF52833">
    <property type="entry name" value="Thioredoxin-like"/>
    <property type="match status" value="1"/>
</dbReference>
<evidence type="ECO:0000313" key="9">
    <source>
        <dbReference type="Proteomes" id="UP000235584"/>
    </source>
</evidence>
<dbReference type="Pfam" id="PF13462">
    <property type="entry name" value="Thioredoxin_4"/>
    <property type="match status" value="1"/>
</dbReference>
<dbReference type="PANTHER" id="PTHR13887">
    <property type="entry name" value="GLUTATHIONE S-TRANSFERASE KAPPA"/>
    <property type="match status" value="1"/>
</dbReference>